<organism evidence="3 4">
    <name type="scientific">[Myrmecia] bisecta</name>
    <dbReference type="NCBI Taxonomy" id="41462"/>
    <lineage>
        <taxon>Eukaryota</taxon>
        <taxon>Viridiplantae</taxon>
        <taxon>Chlorophyta</taxon>
        <taxon>core chlorophytes</taxon>
        <taxon>Trebouxiophyceae</taxon>
        <taxon>Trebouxiales</taxon>
        <taxon>Trebouxiaceae</taxon>
        <taxon>Myrmecia</taxon>
    </lineage>
</organism>
<dbReference type="Pfam" id="PF02174">
    <property type="entry name" value="IRS"/>
    <property type="match status" value="1"/>
</dbReference>
<name>A0AAW1PWL5_9CHLO</name>
<sequence length="242" mass="26347">MGAAASQAADAVAPIVPETGEHCVASGVSLFPAYSLDASLQQRGAEVLIEIGREGFRIVRAKTLEPLAAFPFAEVHSWSHGPTRFSFKYYDDRVRTVVDYSFRLNCVGELLAAINRVINEIMSEREGHMVSGSEFAALHEALAGQAPDARLAFIIATAKDKFFTAAQGRQLMASLDSNFDKMDVACALHQRLVDQTQFSVLLGQLESTADVDNVWHRISASKKPQFQALRKSMSKVVDAASA</sequence>
<accession>A0AAW1PWL5</accession>
<keyword evidence="4" id="KW-1185">Reference proteome</keyword>
<feature type="domain" description="IRS-type PTB" evidence="1">
    <location>
        <begin position="44"/>
        <end position="119"/>
    </location>
</feature>
<dbReference type="EMBL" id="JALJOR010000008">
    <property type="protein sequence ID" value="KAK9812797.1"/>
    <property type="molecule type" value="Genomic_DNA"/>
</dbReference>
<dbReference type="Pfam" id="PF14771">
    <property type="entry name" value="DUF4476"/>
    <property type="match status" value="1"/>
</dbReference>
<evidence type="ECO:0000313" key="4">
    <source>
        <dbReference type="Proteomes" id="UP001489004"/>
    </source>
</evidence>
<evidence type="ECO:0000313" key="3">
    <source>
        <dbReference type="EMBL" id="KAK9812797.1"/>
    </source>
</evidence>
<gene>
    <name evidence="3" type="ORF">WJX72_003994</name>
</gene>
<proteinExistence type="predicted"/>
<dbReference type="Proteomes" id="UP001489004">
    <property type="component" value="Unassembled WGS sequence"/>
</dbReference>
<evidence type="ECO:0000259" key="1">
    <source>
        <dbReference type="Pfam" id="PF02174"/>
    </source>
</evidence>
<evidence type="ECO:0000259" key="2">
    <source>
        <dbReference type="Pfam" id="PF14771"/>
    </source>
</evidence>
<feature type="domain" description="DUF4476" evidence="2">
    <location>
        <begin position="134"/>
        <end position="210"/>
    </location>
</feature>
<dbReference type="AlphaFoldDB" id="A0AAW1PWL5"/>
<dbReference type="InterPro" id="IPR002404">
    <property type="entry name" value="IRS_PTB"/>
</dbReference>
<protein>
    <recommendedName>
        <fullName evidence="5">DUF4476 domain-containing protein</fullName>
    </recommendedName>
</protein>
<dbReference type="InterPro" id="IPR028011">
    <property type="entry name" value="DUF4476"/>
</dbReference>
<comment type="caution">
    <text evidence="3">The sequence shown here is derived from an EMBL/GenBank/DDBJ whole genome shotgun (WGS) entry which is preliminary data.</text>
</comment>
<evidence type="ECO:0008006" key="5">
    <source>
        <dbReference type="Google" id="ProtNLM"/>
    </source>
</evidence>
<reference evidence="3 4" key="1">
    <citation type="journal article" date="2024" name="Nat. Commun.">
        <title>Phylogenomics reveals the evolutionary origins of lichenization in chlorophyte algae.</title>
        <authorList>
            <person name="Puginier C."/>
            <person name="Libourel C."/>
            <person name="Otte J."/>
            <person name="Skaloud P."/>
            <person name="Haon M."/>
            <person name="Grisel S."/>
            <person name="Petersen M."/>
            <person name="Berrin J.G."/>
            <person name="Delaux P.M."/>
            <person name="Dal Grande F."/>
            <person name="Keller J."/>
        </authorList>
    </citation>
    <scope>NUCLEOTIDE SEQUENCE [LARGE SCALE GENOMIC DNA]</scope>
    <source>
        <strain evidence="3 4">SAG 2043</strain>
    </source>
</reference>